<evidence type="ECO:0000259" key="1">
    <source>
        <dbReference type="PROSITE" id="PS50104"/>
    </source>
</evidence>
<accession>A0A935Q3S2</accession>
<proteinExistence type="predicted"/>
<keyword evidence="2" id="KW-0675">Receptor</keyword>
<dbReference type="AlphaFoldDB" id="A0A935Q3S2"/>
<organism evidence="2 3">
    <name type="scientific">Candidatus Accumulibacter proximus</name>
    <dbReference type="NCBI Taxonomy" id="2954385"/>
    <lineage>
        <taxon>Bacteria</taxon>
        <taxon>Pseudomonadati</taxon>
        <taxon>Pseudomonadota</taxon>
        <taxon>Betaproteobacteria</taxon>
        <taxon>Candidatus Accumulibacter</taxon>
    </lineage>
</organism>
<gene>
    <name evidence="2" type="ORF">IPJ27_22835</name>
</gene>
<name>A0A935Q3S2_9PROT</name>
<dbReference type="SUPFAM" id="SSF52200">
    <property type="entry name" value="Toll/Interleukin receptor TIR domain"/>
    <property type="match status" value="1"/>
</dbReference>
<dbReference type="GO" id="GO:0007165">
    <property type="term" value="P:signal transduction"/>
    <property type="evidence" value="ECO:0007669"/>
    <property type="project" value="InterPro"/>
</dbReference>
<dbReference type="Gene3D" id="3.40.50.10140">
    <property type="entry name" value="Toll/interleukin-1 receptor homology (TIR) domain"/>
    <property type="match status" value="1"/>
</dbReference>
<evidence type="ECO:0000313" key="3">
    <source>
        <dbReference type="Proteomes" id="UP000697998"/>
    </source>
</evidence>
<sequence length="523" mass="57952">MNDPPKVFVSYAHEDLPTVAWEADTMRLGGIDVFLDFQSMRTGADWPDTLLKAVCNASRFILFWSRFSAESDWVRNECAEALRIRAQRDDDSYFQIIKLDDTPLPKAFENIQYLDRSREALLILASDTKKIAFGWKGLNEILSSGMIVVEKMTPRTTRVIAHEAGTLVSGREDLLMHDVRAGEALPQSLKLPAWTLRDESEAAYRPLVLIPTLLGSSLARNGALVWLNIMKLMSGGIGQLRIGSGGVEAVSPVGSVYGSFIEQTRLSLPVVPCPYDWRLSFRDSVRSLARLTESLLAGRDAVSPVFMAHGSGNFLVRALAAYHPDLWLECRIRGAQLIFLGAAENGTYDAAEMLTGSSALLRKLAMLDLRHTSRQVTDIFRGYPGLWELLPKGPEQDLLNPDYWANTAWHVDDDVLRLARERRQEMAAALASEDIHYVYGSAKTTLAHMTIEGSSIRKAATSMGDGLTPYDLNFPRERPKNLYVARESGNSLLASPVVGRAVVDLAIHGRTTVLSHALNAIVR</sequence>
<protein>
    <submittedName>
        <fullName evidence="2">Toll/interleukin-1 receptor domain-containing protein</fullName>
    </submittedName>
</protein>
<dbReference type="InterPro" id="IPR029058">
    <property type="entry name" value="AB_hydrolase_fold"/>
</dbReference>
<dbReference type="EMBL" id="JADJMH010000034">
    <property type="protein sequence ID" value="MBK7677368.1"/>
    <property type="molecule type" value="Genomic_DNA"/>
</dbReference>
<dbReference type="Gene3D" id="3.40.50.1820">
    <property type="entry name" value="alpha/beta hydrolase"/>
    <property type="match status" value="1"/>
</dbReference>
<dbReference type="Pfam" id="PF13676">
    <property type="entry name" value="TIR_2"/>
    <property type="match status" value="1"/>
</dbReference>
<evidence type="ECO:0000313" key="2">
    <source>
        <dbReference type="EMBL" id="MBK7677368.1"/>
    </source>
</evidence>
<dbReference type="Proteomes" id="UP000697998">
    <property type="component" value="Unassembled WGS sequence"/>
</dbReference>
<feature type="domain" description="TIR" evidence="1">
    <location>
        <begin position="3"/>
        <end position="142"/>
    </location>
</feature>
<comment type="caution">
    <text evidence="2">The sequence shown here is derived from an EMBL/GenBank/DDBJ whole genome shotgun (WGS) entry which is preliminary data.</text>
</comment>
<dbReference type="InterPro" id="IPR000157">
    <property type="entry name" value="TIR_dom"/>
</dbReference>
<dbReference type="PROSITE" id="PS50104">
    <property type="entry name" value="TIR"/>
    <property type="match status" value="1"/>
</dbReference>
<reference evidence="2 3" key="1">
    <citation type="submission" date="2020-10" db="EMBL/GenBank/DDBJ databases">
        <title>Connecting structure to function with the recovery of over 1000 high-quality activated sludge metagenome-assembled genomes encoding full-length rRNA genes using long-read sequencing.</title>
        <authorList>
            <person name="Singleton C.M."/>
            <person name="Petriglieri F."/>
            <person name="Kristensen J.M."/>
            <person name="Kirkegaard R.H."/>
            <person name="Michaelsen T.Y."/>
            <person name="Andersen M.H."/>
            <person name="Karst S.M."/>
            <person name="Dueholm M.S."/>
            <person name="Nielsen P.H."/>
            <person name="Albertsen M."/>
        </authorList>
    </citation>
    <scope>NUCLEOTIDE SEQUENCE [LARGE SCALE GENOMIC DNA]</scope>
    <source>
        <strain evidence="2">EsbW_18-Q3-R4-48_BATAC.285</strain>
    </source>
</reference>
<dbReference type="InterPro" id="IPR035897">
    <property type="entry name" value="Toll_tir_struct_dom_sf"/>
</dbReference>